<evidence type="ECO:0000256" key="3">
    <source>
        <dbReference type="ARBA" id="ARBA00023136"/>
    </source>
</evidence>
<comment type="similarity">
    <text evidence="2">Belongs to the TolB family.</text>
</comment>
<comment type="subcellular location">
    <subcellularLocation>
        <location evidence="1">Membrane</location>
    </subcellularLocation>
</comment>
<dbReference type="SUPFAM" id="SSF82171">
    <property type="entry name" value="DPP6 N-terminal domain-like"/>
    <property type="match status" value="1"/>
</dbReference>
<organism evidence="5 6">
    <name type="scientific">Candidatus Saccharicenans subterraneus</name>
    <dbReference type="NCBI Taxonomy" id="2508984"/>
    <lineage>
        <taxon>Bacteria</taxon>
        <taxon>Candidatus Aminicenantota</taxon>
        <taxon>Candidatus Aminicenantia</taxon>
        <taxon>Candidatus Aminicenantales</taxon>
        <taxon>Candidatus Saccharicenantaceae</taxon>
        <taxon>Candidatus Saccharicenans</taxon>
    </lineage>
</organism>
<dbReference type="PANTHER" id="PTHR36842:SF1">
    <property type="entry name" value="PROTEIN TOLB"/>
    <property type="match status" value="1"/>
</dbReference>
<dbReference type="Pfam" id="PF07676">
    <property type="entry name" value="PD40"/>
    <property type="match status" value="4"/>
</dbReference>
<sequence>MRPFKHKLAFMIPVLLGLFIITSVLPLQAQYFGRNKVQYKRFDFKIMKTKHFDVYYYQQDEEVVRQAAMMAERWYARLSRIFNHELKGRQPLIIYSSSPEFQQTTVIPETMGEGTGGVTESFKRRIVLPYGVSMAETDHVIGHELVHAFQYDIAGQGHSDQARYTGAELRVPLFLIEGLAEYLSIGPVDTETSMWMRDTWKRKDLPQIKKLENYYKYFPYRYGHAVWAYIGGRWGDEMIGKIFRMLARSGDYESVLQGVLGVPLKKLSEDWHKSMEEAYKPLVPLTETPDKYGHLLLKGVENNPYNVSPVLSPDGQNMIFFSSRDLFSIDLYLADPLTGKIKRKLTSTAIDPHFESIQFIRSAGAWAPDNQRIVLGTVSKGRPQLTIMNALSGRIEKEIPFPELGEILNPAWSPDGKEIAFAALVGGVTDIFIYNLEDNTLKQMTRDSFGDLHPVWSPDGSKLAFVTERFSANLQWLDTGNYELALLDVASGEVSRVLGFPTGKNVNPQWSGDGRNLFFLSDYTGKTDLYRLDLADGKIYQITNLFTGIGGITQLSPAISYSQAGQKLAMSVYENGYYSVYLVDSSDRLQGQATIAQLGERPLDLLPPRTQPEGALLGLLRNPLYGLPKETDFPITSYRPKLSLDFVSRPTVAVGVDRYGTYAGGGIAAFWSDMLGYHTVVTMAQTNYELIDSYALVGYMNSRNRINWGAVLQRVPYIYGSYNAYFDEYGGIPVYIQEEYLNRQIAYQLGGFAYYPLNTFRRIEFSAGFNLIDFNSKMYRYIYDAVYFQLLDYYQLDLPAPKSIKYGYASAALVYDSSLFGACSPILGQAYLLEVQPNFGNLNFISVMADYRRYFIPKRPFTLAFRLLHYGRYGKGSEDPRLWPLFLGYETLVRGYDYNSFLYSEFDDQNPNMFDFNRLLGTRMLVANVELRFPVFRVLGLGKGYYGVWPLEFLAFYDIGTAWYSDEKPTWFGGTKKPVSSAGVGLRTNLFGVLVLGFDYVYPFDRPIKGWHWQFTITPGF</sequence>
<dbReference type="Proteomes" id="UP000257323">
    <property type="component" value="Unassembled WGS sequence"/>
</dbReference>
<dbReference type="InterPro" id="IPR011042">
    <property type="entry name" value="6-blade_b-propeller_TolB-like"/>
</dbReference>
<dbReference type="AlphaFoldDB" id="A0A3E2BMK9"/>
<dbReference type="PANTHER" id="PTHR36842">
    <property type="entry name" value="PROTEIN TOLB HOMOLOG"/>
    <property type="match status" value="1"/>
</dbReference>
<name>A0A3E2BMK9_9BACT</name>
<evidence type="ECO:0000313" key="6">
    <source>
        <dbReference type="Proteomes" id="UP000257323"/>
    </source>
</evidence>
<dbReference type="Pfam" id="PF01103">
    <property type="entry name" value="Omp85"/>
    <property type="match status" value="1"/>
</dbReference>
<dbReference type="Gene3D" id="2.120.10.30">
    <property type="entry name" value="TolB, C-terminal domain"/>
    <property type="match status" value="2"/>
</dbReference>
<protein>
    <submittedName>
        <fullName evidence="5">TolB protein</fullName>
    </submittedName>
</protein>
<accession>A0A3E2BMK9</accession>
<evidence type="ECO:0000256" key="2">
    <source>
        <dbReference type="ARBA" id="ARBA00009820"/>
    </source>
</evidence>
<reference evidence="5 6" key="1">
    <citation type="submission" date="2018-08" db="EMBL/GenBank/DDBJ databases">
        <title>Genome analysis of the thermophilic bacterium of the candidate phylum Aminicenantes from deep subsurface aquifer revealed its physiology and ecological role.</title>
        <authorList>
            <person name="Kadnikov V.V."/>
            <person name="Mardanov A.V."/>
            <person name="Beletsky A.V."/>
            <person name="Karnachuk O.V."/>
            <person name="Ravin N.V."/>
        </authorList>
    </citation>
    <scope>NUCLEOTIDE SEQUENCE [LARGE SCALE GENOMIC DNA]</scope>
    <source>
        <strain evidence="5">BY38</strain>
    </source>
</reference>
<keyword evidence="3" id="KW-0472">Membrane</keyword>
<dbReference type="GO" id="GO:0019867">
    <property type="term" value="C:outer membrane"/>
    <property type="evidence" value="ECO:0007669"/>
    <property type="project" value="InterPro"/>
</dbReference>
<dbReference type="InterPro" id="IPR000184">
    <property type="entry name" value="Bac_surfAg_D15"/>
</dbReference>
<feature type="domain" description="Bacterial surface antigen (D15)" evidence="4">
    <location>
        <begin position="838"/>
        <end position="1017"/>
    </location>
</feature>
<proteinExistence type="inferred from homology"/>
<dbReference type="InterPro" id="IPR011659">
    <property type="entry name" value="WD40"/>
</dbReference>
<dbReference type="EMBL" id="QUAH01000005">
    <property type="protein sequence ID" value="RFT16000.1"/>
    <property type="molecule type" value="Genomic_DNA"/>
</dbReference>
<evidence type="ECO:0000259" key="4">
    <source>
        <dbReference type="Pfam" id="PF01103"/>
    </source>
</evidence>
<evidence type="ECO:0000256" key="1">
    <source>
        <dbReference type="ARBA" id="ARBA00004370"/>
    </source>
</evidence>
<comment type="caution">
    <text evidence="5">The sequence shown here is derived from an EMBL/GenBank/DDBJ whole genome shotgun (WGS) entry which is preliminary data.</text>
</comment>
<evidence type="ECO:0000313" key="5">
    <source>
        <dbReference type="EMBL" id="RFT16000.1"/>
    </source>
</evidence>
<dbReference type="Gene3D" id="2.40.160.50">
    <property type="entry name" value="membrane protein fhac: a member of the omp85/tpsb transporter family"/>
    <property type="match status" value="1"/>
</dbReference>
<gene>
    <name evidence="5" type="ORF">OP8BY_2006</name>
</gene>